<gene>
    <name evidence="1" type="ORF">DPMN_004013</name>
</gene>
<dbReference type="Proteomes" id="UP000828390">
    <property type="component" value="Unassembled WGS sequence"/>
</dbReference>
<reference evidence="1" key="2">
    <citation type="submission" date="2020-11" db="EMBL/GenBank/DDBJ databases">
        <authorList>
            <person name="McCartney M.A."/>
            <person name="Auch B."/>
            <person name="Kono T."/>
            <person name="Mallez S."/>
            <person name="Becker A."/>
            <person name="Gohl D.M."/>
            <person name="Silverstein K.A.T."/>
            <person name="Koren S."/>
            <person name="Bechman K.B."/>
            <person name="Herman A."/>
            <person name="Abrahante J.E."/>
            <person name="Garbe J."/>
        </authorList>
    </citation>
    <scope>NUCLEOTIDE SEQUENCE</scope>
    <source>
        <strain evidence="1">Duluth1</strain>
        <tissue evidence="1">Whole animal</tissue>
    </source>
</reference>
<proteinExistence type="predicted"/>
<comment type="caution">
    <text evidence="1">The sequence shown here is derived from an EMBL/GenBank/DDBJ whole genome shotgun (WGS) entry which is preliminary data.</text>
</comment>
<keyword evidence="2" id="KW-1185">Reference proteome</keyword>
<evidence type="ECO:0000313" key="1">
    <source>
        <dbReference type="EMBL" id="KAH3880100.1"/>
    </source>
</evidence>
<dbReference type="EMBL" id="JAIWYP010000001">
    <property type="protein sequence ID" value="KAH3880100.1"/>
    <property type="molecule type" value="Genomic_DNA"/>
</dbReference>
<organism evidence="1 2">
    <name type="scientific">Dreissena polymorpha</name>
    <name type="common">Zebra mussel</name>
    <name type="synonym">Mytilus polymorpha</name>
    <dbReference type="NCBI Taxonomy" id="45954"/>
    <lineage>
        <taxon>Eukaryota</taxon>
        <taxon>Metazoa</taxon>
        <taxon>Spiralia</taxon>
        <taxon>Lophotrochozoa</taxon>
        <taxon>Mollusca</taxon>
        <taxon>Bivalvia</taxon>
        <taxon>Autobranchia</taxon>
        <taxon>Heteroconchia</taxon>
        <taxon>Euheterodonta</taxon>
        <taxon>Imparidentia</taxon>
        <taxon>Neoheterodontei</taxon>
        <taxon>Myida</taxon>
        <taxon>Dreissenoidea</taxon>
        <taxon>Dreissenidae</taxon>
        <taxon>Dreissena</taxon>
    </lineage>
</organism>
<evidence type="ECO:0000313" key="2">
    <source>
        <dbReference type="Proteomes" id="UP000828390"/>
    </source>
</evidence>
<reference evidence="1" key="1">
    <citation type="journal article" date="2019" name="bioRxiv">
        <title>The Genome of the Zebra Mussel, Dreissena polymorpha: A Resource for Invasive Species Research.</title>
        <authorList>
            <person name="McCartney M.A."/>
            <person name="Auch B."/>
            <person name="Kono T."/>
            <person name="Mallez S."/>
            <person name="Zhang Y."/>
            <person name="Obille A."/>
            <person name="Becker A."/>
            <person name="Abrahante J.E."/>
            <person name="Garbe J."/>
            <person name="Badalamenti J.P."/>
            <person name="Herman A."/>
            <person name="Mangelson H."/>
            <person name="Liachko I."/>
            <person name="Sullivan S."/>
            <person name="Sone E.D."/>
            <person name="Koren S."/>
            <person name="Silverstein K.A.T."/>
            <person name="Beckman K.B."/>
            <person name="Gohl D.M."/>
        </authorList>
    </citation>
    <scope>NUCLEOTIDE SEQUENCE</scope>
    <source>
        <strain evidence="1">Duluth1</strain>
        <tissue evidence="1">Whole animal</tissue>
    </source>
</reference>
<name>A0A9D4MMN6_DREPO</name>
<dbReference type="AlphaFoldDB" id="A0A9D4MMN6"/>
<protein>
    <submittedName>
        <fullName evidence="1">Uncharacterized protein</fullName>
    </submittedName>
</protein>
<sequence length="84" mass="9389">MELNLETGTVLTHRKHMKEKIVVQMTARFRIAVSRYLVQLLVVGPRGVTGLSAPPRVKRRVCSIVTDHVTVQLLKTVDKIALAT</sequence>
<accession>A0A9D4MMN6</accession>